<keyword evidence="2" id="KW-0812">Transmembrane</keyword>
<accession>A0ABV4IY67</accession>
<feature type="region of interest" description="Disordered" evidence="1">
    <location>
        <begin position="399"/>
        <end position="425"/>
    </location>
</feature>
<sequence>MTSERSASPSGARLSRAVALTAGAALGLGTLCAAPLAMATTGDTGAAGAVALAEDTAAPSVTLGARSVEQGGAVPFTATGFPAGATLSVKFDDATLLKQFTVGDDGSVAGSVTAPADASTGGGHWLRFLAPQTSVRSEDLTVTAAAPAPTPAPTPSQTAQPTPTPSPSAVTEPAVKLTGGREVAAGGKVSFTLSGFVGGQDVTAKLDDGEILAQWSDAVKADGTFSGTVTVPASVPAGRHWLRILAPSPATSLKADITVTSPKAGGSGGGSAGGGTGSGSGGSGSGTGGAGGSTGTTGGSGSGDVAAGTSATITAGSRVAAGGRVSFRVTGFPAGQQLTVKLDDGKILGQWAVGSDGSYTGGVTVPADTAKGAHWLRFLAPNPPTSLRADFTVTSGAAGTSATGATGTSAADGAASPAPAAWGAPASATNAAGAKAEITADQVRPGGTLHITVTGFPAGEKVTVKLDDEAILGQWDIDDSGTREGEVTVPVDTSAGGHWLRFLAPNPATTLKVEFTVVTATDRAAASSPTSGTTTPDTPAGTLAAASVESLVSYATIAWSAAAAAAGGAAGAAATTLLVIRRRSAAGPAAVA</sequence>
<feature type="signal peptide" evidence="3">
    <location>
        <begin position="1"/>
        <end position="39"/>
    </location>
</feature>
<evidence type="ECO:0000256" key="2">
    <source>
        <dbReference type="SAM" id="Phobius"/>
    </source>
</evidence>
<reference evidence="4 5" key="1">
    <citation type="journal article" date="2021" name="Res Sq">
        <title>Streptomyces Pimoensis sp. nov., Isolated From the Taklimakan Desert in Xinjiang, China.</title>
        <authorList>
            <person name="Zhang P."/>
            <person name="Luo X."/>
            <person name="Luo X."/>
            <person name="Liu Z."/>
            <person name="Xia Z."/>
            <person name="Wan C."/>
            <person name="zhang L."/>
        </authorList>
    </citation>
    <scope>NUCLEOTIDE SEQUENCE [LARGE SCALE GENOMIC DNA]</scope>
    <source>
        <strain evidence="4 5">TRM75549</strain>
    </source>
</reference>
<organism evidence="4 5">
    <name type="scientific">Streptomyces pimonensis</name>
    <dbReference type="NCBI Taxonomy" id="2860288"/>
    <lineage>
        <taxon>Bacteria</taxon>
        <taxon>Bacillati</taxon>
        <taxon>Actinomycetota</taxon>
        <taxon>Actinomycetes</taxon>
        <taxon>Kitasatosporales</taxon>
        <taxon>Streptomycetaceae</taxon>
        <taxon>Streptomyces</taxon>
    </lineage>
</organism>
<evidence type="ECO:0000256" key="1">
    <source>
        <dbReference type="SAM" id="MobiDB-lite"/>
    </source>
</evidence>
<feature type="compositionally biased region" description="Gly residues" evidence="1">
    <location>
        <begin position="265"/>
        <end position="302"/>
    </location>
</feature>
<protein>
    <submittedName>
        <fullName evidence="4">Uncharacterized protein</fullName>
    </submittedName>
</protein>
<keyword evidence="5" id="KW-1185">Reference proteome</keyword>
<name>A0ABV4IY67_9ACTN</name>
<proteinExistence type="predicted"/>
<dbReference type="EMBL" id="JAHWZY010000011">
    <property type="protein sequence ID" value="MEZ3179617.1"/>
    <property type="molecule type" value="Genomic_DNA"/>
</dbReference>
<feature type="transmembrane region" description="Helical" evidence="2">
    <location>
        <begin position="557"/>
        <end position="580"/>
    </location>
</feature>
<keyword evidence="2" id="KW-0472">Membrane</keyword>
<evidence type="ECO:0000313" key="5">
    <source>
        <dbReference type="Proteomes" id="UP001567537"/>
    </source>
</evidence>
<feature type="region of interest" description="Disordered" evidence="1">
    <location>
        <begin position="259"/>
        <end position="306"/>
    </location>
</feature>
<dbReference type="InterPro" id="IPR006311">
    <property type="entry name" value="TAT_signal"/>
</dbReference>
<dbReference type="Proteomes" id="UP001567537">
    <property type="component" value="Unassembled WGS sequence"/>
</dbReference>
<evidence type="ECO:0000313" key="4">
    <source>
        <dbReference type="EMBL" id="MEZ3179617.1"/>
    </source>
</evidence>
<feature type="compositionally biased region" description="Low complexity" evidence="1">
    <location>
        <begin position="155"/>
        <end position="172"/>
    </location>
</feature>
<feature type="chain" id="PRO_5047419357" evidence="3">
    <location>
        <begin position="40"/>
        <end position="592"/>
    </location>
</feature>
<comment type="caution">
    <text evidence="4">The sequence shown here is derived from an EMBL/GenBank/DDBJ whole genome shotgun (WGS) entry which is preliminary data.</text>
</comment>
<evidence type="ECO:0000256" key="3">
    <source>
        <dbReference type="SAM" id="SignalP"/>
    </source>
</evidence>
<gene>
    <name evidence="4" type="ORF">KYY02_13265</name>
</gene>
<feature type="region of interest" description="Disordered" evidence="1">
    <location>
        <begin position="145"/>
        <end position="172"/>
    </location>
</feature>
<keyword evidence="3" id="KW-0732">Signal</keyword>
<dbReference type="RefSeq" id="WP_371238170.1">
    <property type="nucleotide sequence ID" value="NZ_JAHWZY010000011.1"/>
</dbReference>
<dbReference type="PROSITE" id="PS51318">
    <property type="entry name" value="TAT"/>
    <property type="match status" value="1"/>
</dbReference>
<keyword evidence="2" id="KW-1133">Transmembrane helix</keyword>